<feature type="region of interest" description="Disordered" evidence="1">
    <location>
        <begin position="71"/>
        <end position="298"/>
    </location>
</feature>
<feature type="region of interest" description="Disordered" evidence="1">
    <location>
        <begin position="379"/>
        <end position="408"/>
    </location>
</feature>
<evidence type="ECO:0000313" key="3">
    <source>
        <dbReference type="EMBL" id="EMS45493.1"/>
    </source>
</evidence>
<dbReference type="AlphaFoldDB" id="M7Y6J3"/>
<sequence>MDILSHNEPFECTERPQMNKIDKQQYQLKSVCEHEACETLAYQLNSSVMANGCNNFYFESLLEDTAECKMSSNRGRSRSPVEVKDDHSKGSEGYGRKEYVRDLQNDSQTRPGRGHEFVRHSYGASRESRRHDDYRRYHDKRADDERSRPRTSRPDRESRADTYYDHSKRDGTSDRSHGDWRNADSRYGDKSVKREQRSKNQEKHESPREYHRHDVAEYEKDANLRKETHSSRRYPEESESKNKEKFKQDEAVKKRSGKEIEKSSCAAEPELETRQKRRSLFSSVGPDVENEQHKEMDTSGGIKEETMNDLNAAKVAAMKAAELVNKNIVGFGVGTGRLSTDQKKKLLWGNKKSNPPETSTHWDSNLFSDRERQEKFNKLMGVKSNASASVQESKAGNEEGPAEVKKQEELDTDLEKLYVAGLRRRDGRTVGLGL</sequence>
<feature type="compositionally biased region" description="Polar residues" evidence="1">
    <location>
        <begin position="384"/>
        <end position="394"/>
    </location>
</feature>
<evidence type="ECO:0000259" key="2">
    <source>
        <dbReference type="Pfam" id="PF15477"/>
    </source>
</evidence>
<evidence type="ECO:0000256" key="1">
    <source>
        <dbReference type="SAM" id="MobiDB-lite"/>
    </source>
</evidence>
<feature type="compositionally biased region" description="Basic and acidic residues" evidence="1">
    <location>
        <begin position="79"/>
        <end position="104"/>
    </location>
</feature>
<dbReference type="InterPro" id="IPR028124">
    <property type="entry name" value="SMAP_dom"/>
</dbReference>
<dbReference type="Pfam" id="PF15477">
    <property type="entry name" value="SMAP"/>
    <property type="match status" value="1"/>
</dbReference>
<dbReference type="PANTHER" id="PTHR22426:SF2">
    <property type="entry name" value="ARGININE_SERINE-RICH COILED-COIL PROTEIN 2"/>
    <property type="match status" value="1"/>
</dbReference>
<dbReference type="EMBL" id="KD286115">
    <property type="protein sequence ID" value="EMS45493.1"/>
    <property type="molecule type" value="Genomic_DNA"/>
</dbReference>
<dbReference type="PANTHER" id="PTHR22426">
    <property type="entry name" value="ARGININE_SERINE-RICH COILED-COIL PROTEIN 2"/>
    <property type="match status" value="1"/>
</dbReference>
<reference evidence="3" key="1">
    <citation type="journal article" date="2013" name="Nature">
        <title>Draft genome of the wheat A-genome progenitor Triticum urartu.</title>
        <authorList>
            <person name="Ling H.Q."/>
            <person name="Zhao S."/>
            <person name="Liu D."/>
            <person name="Wang J."/>
            <person name="Sun H."/>
            <person name="Zhang C."/>
            <person name="Fan H."/>
            <person name="Li D."/>
            <person name="Dong L."/>
            <person name="Tao Y."/>
            <person name="Gao C."/>
            <person name="Wu H."/>
            <person name="Li Y."/>
            <person name="Cui Y."/>
            <person name="Guo X."/>
            <person name="Zheng S."/>
            <person name="Wang B."/>
            <person name="Yu K."/>
            <person name="Liang Q."/>
            <person name="Yang W."/>
            <person name="Lou X."/>
            <person name="Chen J."/>
            <person name="Feng M."/>
            <person name="Jian J."/>
            <person name="Zhang X."/>
            <person name="Luo G."/>
            <person name="Jiang Y."/>
            <person name="Liu J."/>
            <person name="Wang Z."/>
            <person name="Sha Y."/>
            <person name="Zhang B."/>
            <person name="Wu H."/>
            <person name="Tang D."/>
            <person name="Shen Q."/>
            <person name="Xue P."/>
            <person name="Zou S."/>
            <person name="Wang X."/>
            <person name="Liu X."/>
            <person name="Wang F."/>
            <person name="Yang Y."/>
            <person name="An X."/>
            <person name="Dong Z."/>
            <person name="Zhang K."/>
            <person name="Zhang X."/>
            <person name="Luo M.C."/>
            <person name="Dvorak J."/>
            <person name="Tong Y."/>
            <person name="Wang J."/>
            <person name="Yang H."/>
            <person name="Li Z."/>
            <person name="Wang D."/>
            <person name="Zhang A."/>
            <person name="Wang J."/>
        </authorList>
    </citation>
    <scope>NUCLEOTIDE SEQUENCE</scope>
</reference>
<proteinExistence type="predicted"/>
<name>M7Y6J3_TRIUA</name>
<dbReference type="eggNOG" id="ENOG502QRYB">
    <property type="taxonomic scope" value="Eukaryota"/>
</dbReference>
<feature type="compositionally biased region" description="Basic and acidic residues" evidence="1">
    <location>
        <begin position="126"/>
        <end position="262"/>
    </location>
</feature>
<organism evidence="3">
    <name type="scientific">Triticum urartu</name>
    <name type="common">Red wild einkorn</name>
    <name type="synonym">Crithodium urartu</name>
    <dbReference type="NCBI Taxonomy" id="4572"/>
    <lineage>
        <taxon>Eukaryota</taxon>
        <taxon>Viridiplantae</taxon>
        <taxon>Streptophyta</taxon>
        <taxon>Embryophyta</taxon>
        <taxon>Tracheophyta</taxon>
        <taxon>Spermatophyta</taxon>
        <taxon>Magnoliopsida</taxon>
        <taxon>Liliopsida</taxon>
        <taxon>Poales</taxon>
        <taxon>Poaceae</taxon>
        <taxon>BOP clade</taxon>
        <taxon>Pooideae</taxon>
        <taxon>Triticodae</taxon>
        <taxon>Triticeae</taxon>
        <taxon>Triticinae</taxon>
        <taxon>Triticum</taxon>
    </lineage>
</organism>
<gene>
    <name evidence="3" type="ORF">TRIUR3_26309</name>
</gene>
<feature type="domain" description="Small acidic protein-like" evidence="2">
    <location>
        <begin position="362"/>
        <end position="433"/>
    </location>
</feature>
<accession>M7Y6J3</accession>
<dbReference type="OMA" id="NSACKCY"/>
<protein>
    <recommendedName>
        <fullName evidence="2">Small acidic protein-like domain-containing protein</fullName>
    </recommendedName>
</protein>